<gene>
    <name evidence="1" type="ORF">S06H3_02488</name>
</gene>
<sequence length="211" mass="25078">MFYIQQMDKALRFGDVLQGYPSTTPIIEEPILKESDAQYNIDVNLPRFTVVMDPCCEIRNKMISLTPLIQVSRAFFNNPYFAEDLTRINREMEPQQAVSPLIWEKLDFEEKQKRLEIERTYALLNLFVYEKNDLLPKYILQRRGKEGIETHYYMIDFRNTYKLRCGKIITPENSPFESKILQLSIETRDELRKKLVNYYANVPLEDKVSED</sequence>
<accession>X1K3V5</accession>
<dbReference type="EMBL" id="BARV01000735">
    <property type="protein sequence ID" value="GAI01697.1"/>
    <property type="molecule type" value="Genomic_DNA"/>
</dbReference>
<name>X1K3V5_9ZZZZ</name>
<comment type="caution">
    <text evidence="1">The sequence shown here is derived from an EMBL/GenBank/DDBJ whole genome shotgun (WGS) entry which is preliminary data.</text>
</comment>
<evidence type="ECO:0000313" key="1">
    <source>
        <dbReference type="EMBL" id="GAI01697.1"/>
    </source>
</evidence>
<organism evidence="1">
    <name type="scientific">marine sediment metagenome</name>
    <dbReference type="NCBI Taxonomy" id="412755"/>
    <lineage>
        <taxon>unclassified sequences</taxon>
        <taxon>metagenomes</taxon>
        <taxon>ecological metagenomes</taxon>
    </lineage>
</organism>
<protein>
    <submittedName>
        <fullName evidence="1">Uncharacterized protein</fullName>
    </submittedName>
</protein>
<dbReference type="AlphaFoldDB" id="X1K3V5"/>
<reference evidence="1" key="1">
    <citation type="journal article" date="2014" name="Front. Microbiol.">
        <title>High frequency of phylogenetically diverse reductive dehalogenase-homologous genes in deep subseafloor sedimentary metagenomes.</title>
        <authorList>
            <person name="Kawai M."/>
            <person name="Futagami T."/>
            <person name="Toyoda A."/>
            <person name="Takaki Y."/>
            <person name="Nishi S."/>
            <person name="Hori S."/>
            <person name="Arai W."/>
            <person name="Tsubouchi T."/>
            <person name="Morono Y."/>
            <person name="Uchiyama I."/>
            <person name="Ito T."/>
            <person name="Fujiyama A."/>
            <person name="Inagaki F."/>
            <person name="Takami H."/>
        </authorList>
    </citation>
    <scope>NUCLEOTIDE SEQUENCE</scope>
    <source>
        <strain evidence="1">Expedition CK06-06</strain>
    </source>
</reference>
<proteinExistence type="predicted"/>